<protein>
    <recommendedName>
        <fullName evidence="4 5">Large ribosomal subunit protein uL24</fullName>
    </recommendedName>
</protein>
<dbReference type="GO" id="GO:0019843">
    <property type="term" value="F:rRNA binding"/>
    <property type="evidence" value="ECO:0007669"/>
    <property type="project" value="UniProtKB-UniRule"/>
</dbReference>
<name>W2UZC5_9RICK</name>
<dbReference type="Gene3D" id="2.30.30.30">
    <property type="match status" value="1"/>
</dbReference>
<reference evidence="7 8" key="1">
    <citation type="journal article" date="2013" name="PLoS ONE">
        <title>Bacterial endosymbiosis in a chordate host: long-term co-evolution and conservation of secondary metabolism.</title>
        <authorList>
            <person name="Kwan J.C."/>
            <person name="Schmidt E.W."/>
        </authorList>
    </citation>
    <scope>NUCLEOTIDE SEQUENCE [LARGE SCALE GENOMIC DNA]</scope>
    <source>
        <strain evidence="8">L6</strain>
    </source>
</reference>
<keyword evidence="3 5" id="KW-0687">Ribonucleoprotein</keyword>
<dbReference type="InterPro" id="IPR057264">
    <property type="entry name" value="Ribosomal_uL24_C"/>
</dbReference>
<dbReference type="AlphaFoldDB" id="W2UZC5"/>
<accession>W2UZC5</accession>
<keyword evidence="8" id="KW-1185">Reference proteome</keyword>
<dbReference type="NCBIfam" id="TIGR01079">
    <property type="entry name" value="rplX_bact"/>
    <property type="match status" value="1"/>
</dbReference>
<dbReference type="SUPFAM" id="SSF50104">
    <property type="entry name" value="Translation proteins SH3-like domain"/>
    <property type="match status" value="1"/>
</dbReference>
<evidence type="ECO:0000259" key="6">
    <source>
        <dbReference type="SMART" id="SM00739"/>
    </source>
</evidence>
<dbReference type="SMART" id="SM00739">
    <property type="entry name" value="KOW"/>
    <property type="match status" value="1"/>
</dbReference>
<dbReference type="Pfam" id="PF17136">
    <property type="entry name" value="ribosomal_L24"/>
    <property type="match status" value="1"/>
</dbReference>
<evidence type="ECO:0000256" key="2">
    <source>
        <dbReference type="ARBA" id="ARBA00022980"/>
    </source>
</evidence>
<dbReference type="InterPro" id="IPR005824">
    <property type="entry name" value="KOW"/>
</dbReference>
<evidence type="ECO:0000256" key="1">
    <source>
        <dbReference type="ARBA" id="ARBA00010618"/>
    </source>
</evidence>
<dbReference type="InterPro" id="IPR008991">
    <property type="entry name" value="Translation_prot_SH3-like_sf"/>
</dbReference>
<sequence length="99" mass="11223">MKIKKGDNVIVITGKDVDKIGKVLSVLSNGYVVVEGVRKYSVKKRDPRTGAVNAILKEKPIHISNVMYWCDEDAIKSRVGYKFVDGKKIRYLKANQREL</sequence>
<dbReference type="HAMAP" id="MF_01326_B">
    <property type="entry name" value="Ribosomal_uL24_B"/>
    <property type="match status" value="1"/>
</dbReference>
<keyword evidence="5" id="KW-0694">RNA-binding</keyword>
<evidence type="ECO:0000313" key="7">
    <source>
        <dbReference type="EMBL" id="ETO91314.1"/>
    </source>
</evidence>
<dbReference type="GO" id="GO:0005840">
    <property type="term" value="C:ribosome"/>
    <property type="evidence" value="ECO:0007669"/>
    <property type="project" value="UniProtKB-KW"/>
</dbReference>
<dbReference type="GO" id="GO:1990904">
    <property type="term" value="C:ribonucleoprotein complex"/>
    <property type="evidence" value="ECO:0007669"/>
    <property type="project" value="UniProtKB-KW"/>
</dbReference>
<proteinExistence type="inferred from homology"/>
<feature type="domain" description="KOW" evidence="6">
    <location>
        <begin position="2"/>
        <end position="29"/>
    </location>
</feature>
<dbReference type="InterPro" id="IPR003256">
    <property type="entry name" value="Ribosomal_uL24"/>
</dbReference>
<dbReference type="InterPro" id="IPR014722">
    <property type="entry name" value="Rib_uL2_dom2"/>
</dbReference>
<dbReference type="EMBL" id="AXCJ01000005">
    <property type="protein sequence ID" value="ETO91314.1"/>
    <property type="molecule type" value="Genomic_DNA"/>
</dbReference>
<organism evidence="7 8">
    <name type="scientific">Candidatus Xenolissoclinum pacificiensis L6</name>
    <dbReference type="NCBI Taxonomy" id="1401685"/>
    <lineage>
        <taxon>Bacteria</taxon>
        <taxon>Pseudomonadati</taxon>
        <taxon>Pseudomonadota</taxon>
        <taxon>Alphaproteobacteria</taxon>
        <taxon>Rickettsiales</taxon>
        <taxon>Anaplasmataceae</taxon>
        <taxon>Candidatus Xenolissoclinum</taxon>
    </lineage>
</organism>
<dbReference type="Pfam" id="PF00467">
    <property type="entry name" value="KOW"/>
    <property type="match status" value="1"/>
</dbReference>
<evidence type="ECO:0000313" key="8">
    <source>
        <dbReference type="Proteomes" id="UP000018951"/>
    </source>
</evidence>
<comment type="similarity">
    <text evidence="1 5">Belongs to the universal ribosomal protein uL24 family.</text>
</comment>
<keyword evidence="2 5" id="KW-0689">Ribosomal protein</keyword>
<dbReference type="Proteomes" id="UP000018951">
    <property type="component" value="Unassembled WGS sequence"/>
</dbReference>
<dbReference type="GO" id="GO:0003735">
    <property type="term" value="F:structural constituent of ribosome"/>
    <property type="evidence" value="ECO:0007669"/>
    <property type="project" value="InterPro"/>
</dbReference>
<keyword evidence="5" id="KW-0699">rRNA-binding</keyword>
<dbReference type="STRING" id="1401685.P857_223"/>
<evidence type="ECO:0000256" key="3">
    <source>
        <dbReference type="ARBA" id="ARBA00023274"/>
    </source>
</evidence>
<evidence type="ECO:0000256" key="4">
    <source>
        <dbReference type="ARBA" id="ARBA00035206"/>
    </source>
</evidence>
<dbReference type="PATRIC" id="fig|1401685.3.peg.512"/>
<dbReference type="PANTHER" id="PTHR12903">
    <property type="entry name" value="MITOCHONDRIAL RIBOSOMAL PROTEIN L24"/>
    <property type="match status" value="1"/>
</dbReference>
<comment type="function">
    <text evidence="5">One of the proteins that surrounds the polypeptide exit tunnel on the outside of the subunit.</text>
</comment>
<dbReference type="CDD" id="cd06089">
    <property type="entry name" value="KOW_RPL26"/>
    <property type="match status" value="1"/>
</dbReference>
<evidence type="ECO:0000256" key="5">
    <source>
        <dbReference type="HAMAP-Rule" id="MF_01326"/>
    </source>
</evidence>
<comment type="subunit">
    <text evidence="5">Part of the 50S ribosomal subunit.</text>
</comment>
<dbReference type="GO" id="GO:0006412">
    <property type="term" value="P:translation"/>
    <property type="evidence" value="ECO:0007669"/>
    <property type="project" value="UniProtKB-UniRule"/>
</dbReference>
<dbReference type="InterPro" id="IPR041988">
    <property type="entry name" value="Ribosomal_uL24_KOW"/>
</dbReference>
<gene>
    <name evidence="5 7" type="primary">rplX</name>
    <name evidence="7" type="ORF">P857_223</name>
</gene>
<comment type="caution">
    <text evidence="7">The sequence shown here is derived from an EMBL/GenBank/DDBJ whole genome shotgun (WGS) entry which is preliminary data.</text>
</comment>
<comment type="function">
    <text evidence="5">One of two assembly initiator proteins, it binds directly to the 5'-end of the 23S rRNA, where it nucleates assembly of the 50S subunit.</text>
</comment>